<accession>A0A0F9ACW0</accession>
<comment type="caution">
    <text evidence="1">The sequence shown here is derived from an EMBL/GenBank/DDBJ whole genome shotgun (WGS) entry which is preliminary data.</text>
</comment>
<proteinExistence type="predicted"/>
<reference evidence="1" key="1">
    <citation type="journal article" date="2015" name="Nature">
        <title>Complex archaea that bridge the gap between prokaryotes and eukaryotes.</title>
        <authorList>
            <person name="Spang A."/>
            <person name="Saw J.H."/>
            <person name="Jorgensen S.L."/>
            <person name="Zaremba-Niedzwiedzka K."/>
            <person name="Martijn J."/>
            <person name="Lind A.E."/>
            <person name="van Eijk R."/>
            <person name="Schleper C."/>
            <person name="Guy L."/>
            <person name="Ettema T.J."/>
        </authorList>
    </citation>
    <scope>NUCLEOTIDE SEQUENCE</scope>
</reference>
<feature type="non-terminal residue" evidence="1">
    <location>
        <position position="469"/>
    </location>
</feature>
<evidence type="ECO:0000313" key="1">
    <source>
        <dbReference type="EMBL" id="KKL07225.1"/>
    </source>
</evidence>
<organism evidence="1">
    <name type="scientific">marine sediment metagenome</name>
    <dbReference type="NCBI Taxonomy" id="412755"/>
    <lineage>
        <taxon>unclassified sequences</taxon>
        <taxon>metagenomes</taxon>
        <taxon>ecological metagenomes</taxon>
    </lineage>
</organism>
<feature type="non-terminal residue" evidence="1">
    <location>
        <position position="1"/>
    </location>
</feature>
<protein>
    <submittedName>
        <fullName evidence="1">Uncharacterized protein</fullName>
    </submittedName>
</protein>
<dbReference type="EMBL" id="LAZR01043375">
    <property type="protein sequence ID" value="KKL07225.1"/>
    <property type="molecule type" value="Genomic_DNA"/>
</dbReference>
<gene>
    <name evidence="1" type="ORF">LCGC14_2588150</name>
</gene>
<name>A0A0F9ACW0_9ZZZZ</name>
<sequence length="469" mass="50627">LKEGIFTPLRVFGVGEKGEEIGSAHPIARTLGEFGGILVSFVPLFKATQIAMRGFGLTARLAPAVARTIEGATAFGLFEAGAAEEFADVPEEFLKGAAIGAGFEIGLIGLARAFRKGLPKPKGARVNPDGARLENAIIPNNASSEQELLSRVTELSRKGAKPTEVAATLISEQSTAGIGIIPAITNPREFTRFVRRTLPDMNVVLRETEPGVSEALLFRQLTPKQVGQFRTTGLVPGTEVIHNGVSKELLSQSRETLVLRGPTGLVERATTADVQKAVQLEELIAGRSFVSGIEDAEVRKILETTLTEARGISDDLVTLAERADLRASISSDGRILIRSPENINLGEFLSDVDARSFLTRWGPGSRREGVEAARQKIEVEQATASGTITTTDLRAKKKVEKAEKKTKKLSKRAVRKLVGDSLWARYITSGREVIIEATDTNSELSLNPSEKIGVYLAMKNKDSRRHLVG</sequence>
<dbReference type="AlphaFoldDB" id="A0A0F9ACW0"/>